<feature type="transmembrane region" description="Helical" evidence="8">
    <location>
        <begin position="188"/>
        <end position="207"/>
    </location>
</feature>
<dbReference type="InterPro" id="IPR011606">
    <property type="entry name" value="Brnchd-chn_aa_trnsp_permease"/>
</dbReference>
<evidence type="ECO:0000256" key="3">
    <source>
        <dbReference type="ARBA" id="ARBA00022448"/>
    </source>
</evidence>
<dbReference type="GO" id="GO:0005886">
    <property type="term" value="C:plasma membrane"/>
    <property type="evidence" value="ECO:0007669"/>
    <property type="project" value="UniProtKB-SubCell"/>
</dbReference>
<evidence type="ECO:0000256" key="2">
    <source>
        <dbReference type="ARBA" id="ARBA00010735"/>
    </source>
</evidence>
<dbReference type="Pfam" id="PF03591">
    <property type="entry name" value="AzlC"/>
    <property type="match status" value="1"/>
</dbReference>
<dbReference type="AlphaFoldDB" id="A0A0R1VD83"/>
<dbReference type="GO" id="GO:1903785">
    <property type="term" value="P:L-valine transmembrane transport"/>
    <property type="evidence" value="ECO:0007669"/>
    <property type="project" value="TreeGrafter"/>
</dbReference>
<dbReference type="Proteomes" id="UP000051739">
    <property type="component" value="Unassembled WGS sequence"/>
</dbReference>
<gene>
    <name evidence="9" type="ORF">FC60_GL000552</name>
</gene>
<keyword evidence="3" id="KW-0813">Transport</keyword>
<evidence type="ECO:0000313" key="9">
    <source>
        <dbReference type="EMBL" id="KRM01620.1"/>
    </source>
</evidence>
<feature type="transmembrane region" description="Helical" evidence="8">
    <location>
        <begin position="152"/>
        <end position="181"/>
    </location>
</feature>
<evidence type="ECO:0000256" key="4">
    <source>
        <dbReference type="ARBA" id="ARBA00022475"/>
    </source>
</evidence>
<comment type="caution">
    <text evidence="9">The sequence shown here is derived from an EMBL/GenBank/DDBJ whole genome shotgun (WGS) entry which is preliminary data.</text>
</comment>
<feature type="transmembrane region" description="Helical" evidence="8">
    <location>
        <begin position="12"/>
        <end position="29"/>
    </location>
</feature>
<feature type="transmembrane region" description="Helical" evidence="8">
    <location>
        <begin position="62"/>
        <end position="83"/>
    </location>
</feature>
<dbReference type="PATRIC" id="fig|1423749.3.peg.556"/>
<dbReference type="PANTHER" id="PTHR34979">
    <property type="entry name" value="INNER MEMBRANE PROTEIN YGAZ"/>
    <property type="match status" value="1"/>
</dbReference>
<comment type="subcellular location">
    <subcellularLocation>
        <location evidence="1">Cell membrane</location>
        <topology evidence="1">Multi-pass membrane protein</topology>
    </subcellularLocation>
</comment>
<organism evidence="9 10">
    <name type="scientific">Limosilactobacillus gastricus DSM 16045</name>
    <dbReference type="NCBI Taxonomy" id="1423749"/>
    <lineage>
        <taxon>Bacteria</taxon>
        <taxon>Bacillati</taxon>
        <taxon>Bacillota</taxon>
        <taxon>Bacilli</taxon>
        <taxon>Lactobacillales</taxon>
        <taxon>Lactobacillaceae</taxon>
        <taxon>Limosilactobacillus</taxon>
    </lineage>
</organism>
<keyword evidence="7 8" id="KW-0472">Membrane</keyword>
<evidence type="ECO:0000313" key="10">
    <source>
        <dbReference type="Proteomes" id="UP000051739"/>
    </source>
</evidence>
<keyword evidence="6 8" id="KW-1133">Transmembrane helix</keyword>
<protein>
    <submittedName>
        <fullName evidence="9">Branched-chain amino acid transporter</fullName>
    </submittedName>
</protein>
<evidence type="ECO:0000256" key="1">
    <source>
        <dbReference type="ARBA" id="ARBA00004651"/>
    </source>
</evidence>
<evidence type="ECO:0000256" key="5">
    <source>
        <dbReference type="ARBA" id="ARBA00022692"/>
    </source>
</evidence>
<evidence type="ECO:0000256" key="7">
    <source>
        <dbReference type="ARBA" id="ARBA00023136"/>
    </source>
</evidence>
<keyword evidence="4" id="KW-1003">Cell membrane</keyword>
<accession>A0A0R1VD83</accession>
<evidence type="ECO:0000256" key="8">
    <source>
        <dbReference type="SAM" id="Phobius"/>
    </source>
</evidence>
<comment type="similarity">
    <text evidence="2">Belongs to the AzlC family.</text>
</comment>
<sequence>MTQHHVNPEKRWLSVLGDTMPLCLSYAPIGLACGILLHAAGFNFIMAFLVSILVYSGGAQFILASMLVINAPLSTIFMTIFFLEMRYALLGSSLSKYLHEDKPWDVFLFAFSLNDENYAINYLKYATDKNWTIKDATMVEHFALISWTGGNLIGALVGSTVSIDLDIIEFALTALFIYMLVMQVRNHLTLLICLLAGALSVLFLVLIQNTLGLIISTLMASLIGFAVEDYVRKHSKHPKRTWILGEIFRPSTIRQTVEDKRKKQDQSQEAANH</sequence>
<reference evidence="9 10" key="1">
    <citation type="journal article" date="2015" name="Genome Announc.">
        <title>Expanding the biotechnology potential of lactobacilli through comparative genomics of 213 strains and associated genera.</title>
        <authorList>
            <person name="Sun Z."/>
            <person name="Harris H.M."/>
            <person name="McCann A."/>
            <person name="Guo C."/>
            <person name="Argimon S."/>
            <person name="Zhang W."/>
            <person name="Yang X."/>
            <person name="Jeffery I.B."/>
            <person name="Cooney J.C."/>
            <person name="Kagawa T.F."/>
            <person name="Liu W."/>
            <person name="Song Y."/>
            <person name="Salvetti E."/>
            <person name="Wrobel A."/>
            <person name="Rasinkangas P."/>
            <person name="Parkhill J."/>
            <person name="Rea M.C."/>
            <person name="O'Sullivan O."/>
            <person name="Ritari J."/>
            <person name="Douillard F.P."/>
            <person name="Paul Ross R."/>
            <person name="Yang R."/>
            <person name="Briner A.E."/>
            <person name="Felis G.E."/>
            <person name="de Vos W.M."/>
            <person name="Barrangou R."/>
            <person name="Klaenhammer T.R."/>
            <person name="Caufield P.W."/>
            <person name="Cui Y."/>
            <person name="Zhang H."/>
            <person name="O'Toole P.W."/>
        </authorList>
    </citation>
    <scope>NUCLEOTIDE SEQUENCE [LARGE SCALE GENOMIC DNA]</scope>
    <source>
        <strain evidence="9 10">DSM 16045</strain>
    </source>
</reference>
<name>A0A0R1VD83_9LACO</name>
<dbReference type="PANTHER" id="PTHR34979:SF1">
    <property type="entry name" value="INNER MEMBRANE PROTEIN YGAZ"/>
    <property type="match status" value="1"/>
</dbReference>
<dbReference type="RefSeq" id="WP_082601360.1">
    <property type="nucleotide sequence ID" value="NZ_AZFN01000016.1"/>
</dbReference>
<keyword evidence="10" id="KW-1185">Reference proteome</keyword>
<proteinExistence type="inferred from homology"/>
<evidence type="ECO:0000256" key="6">
    <source>
        <dbReference type="ARBA" id="ARBA00022989"/>
    </source>
</evidence>
<dbReference type="EMBL" id="AZFN01000016">
    <property type="protein sequence ID" value="KRM01620.1"/>
    <property type="molecule type" value="Genomic_DNA"/>
</dbReference>
<feature type="transmembrane region" description="Helical" evidence="8">
    <location>
        <begin position="35"/>
        <end position="55"/>
    </location>
</feature>
<feature type="transmembrane region" description="Helical" evidence="8">
    <location>
        <begin position="213"/>
        <end position="231"/>
    </location>
</feature>
<keyword evidence="5 8" id="KW-0812">Transmembrane</keyword>